<keyword evidence="3" id="KW-1185">Reference proteome</keyword>
<feature type="transmembrane region" description="Helical" evidence="1">
    <location>
        <begin position="116"/>
        <end position="134"/>
    </location>
</feature>
<keyword evidence="1" id="KW-0472">Membrane</keyword>
<name>A0ABP7SF11_9SPHN</name>
<reference evidence="3" key="1">
    <citation type="journal article" date="2019" name="Int. J. Syst. Evol. Microbiol.">
        <title>The Global Catalogue of Microorganisms (GCM) 10K type strain sequencing project: providing services to taxonomists for standard genome sequencing and annotation.</title>
        <authorList>
            <consortium name="The Broad Institute Genomics Platform"/>
            <consortium name="The Broad Institute Genome Sequencing Center for Infectious Disease"/>
            <person name="Wu L."/>
            <person name="Ma J."/>
        </authorList>
    </citation>
    <scope>NUCLEOTIDE SEQUENCE [LARGE SCALE GENOMIC DNA]</scope>
    <source>
        <strain evidence="3">JCM 17563</strain>
    </source>
</reference>
<sequence>MSDFEFMFALFGLLLGLSIAELLSGLARAIEERLGSRRGFRLGWLTPLLAAFVLLDLLSFWGAAWLTRDLVRVSGESLMLVTAFASAYYMAARLVFPRDVDAIERLDEHFFRIRRIVIGILFVLLIVQMTWYASLPELAPRLVRPLSLSLTCLLGVLMILAAFLPRGRLLTLVMAALVGRYVISYLVF</sequence>
<organism evidence="2 3">
    <name type="scientific">Sphingomonas swuensis</name>
    <dbReference type="NCBI Taxonomy" id="977800"/>
    <lineage>
        <taxon>Bacteria</taxon>
        <taxon>Pseudomonadati</taxon>
        <taxon>Pseudomonadota</taxon>
        <taxon>Alphaproteobacteria</taxon>
        <taxon>Sphingomonadales</taxon>
        <taxon>Sphingomonadaceae</taxon>
        <taxon>Sphingomonas</taxon>
    </lineage>
</organism>
<feature type="transmembrane region" description="Helical" evidence="1">
    <location>
        <begin position="146"/>
        <end position="164"/>
    </location>
</feature>
<proteinExistence type="predicted"/>
<dbReference type="EMBL" id="BAABBQ010000001">
    <property type="protein sequence ID" value="GAA4010719.1"/>
    <property type="molecule type" value="Genomic_DNA"/>
</dbReference>
<protein>
    <submittedName>
        <fullName evidence="2">Uncharacterized protein</fullName>
    </submittedName>
</protein>
<feature type="transmembrane region" description="Helical" evidence="1">
    <location>
        <begin position="169"/>
        <end position="187"/>
    </location>
</feature>
<feature type="transmembrane region" description="Helical" evidence="1">
    <location>
        <begin position="6"/>
        <end position="30"/>
    </location>
</feature>
<comment type="caution">
    <text evidence="2">The sequence shown here is derived from an EMBL/GenBank/DDBJ whole genome shotgun (WGS) entry which is preliminary data.</text>
</comment>
<evidence type="ECO:0000313" key="2">
    <source>
        <dbReference type="EMBL" id="GAA4010719.1"/>
    </source>
</evidence>
<feature type="transmembrane region" description="Helical" evidence="1">
    <location>
        <begin position="42"/>
        <end position="66"/>
    </location>
</feature>
<evidence type="ECO:0000256" key="1">
    <source>
        <dbReference type="SAM" id="Phobius"/>
    </source>
</evidence>
<accession>A0ABP7SF11</accession>
<dbReference type="Proteomes" id="UP001500235">
    <property type="component" value="Unassembled WGS sequence"/>
</dbReference>
<keyword evidence="1" id="KW-0812">Transmembrane</keyword>
<feature type="transmembrane region" description="Helical" evidence="1">
    <location>
        <begin position="78"/>
        <end position="96"/>
    </location>
</feature>
<dbReference type="RefSeq" id="WP_344705814.1">
    <property type="nucleotide sequence ID" value="NZ_BAABBQ010000001.1"/>
</dbReference>
<gene>
    <name evidence="2" type="ORF">GCM10022280_04980</name>
</gene>
<keyword evidence="1" id="KW-1133">Transmembrane helix</keyword>
<evidence type="ECO:0000313" key="3">
    <source>
        <dbReference type="Proteomes" id="UP001500235"/>
    </source>
</evidence>